<dbReference type="NCBIfam" id="TIGR00231">
    <property type="entry name" value="small_GTP"/>
    <property type="match status" value="1"/>
</dbReference>
<dbReference type="GO" id="GO:0030488">
    <property type="term" value="P:tRNA methylation"/>
    <property type="evidence" value="ECO:0007669"/>
    <property type="project" value="TreeGrafter"/>
</dbReference>
<dbReference type="GO" id="GO:0002098">
    <property type="term" value="P:tRNA wobble uridine modification"/>
    <property type="evidence" value="ECO:0007669"/>
    <property type="project" value="TreeGrafter"/>
</dbReference>
<dbReference type="PANTHER" id="PTHR42714:SF2">
    <property type="entry name" value="TRNA MODIFICATION GTPASE GTPBP3, MITOCHONDRIAL"/>
    <property type="match status" value="1"/>
</dbReference>
<evidence type="ECO:0000313" key="3">
    <source>
        <dbReference type="Proteomes" id="UP000254867"/>
    </source>
</evidence>
<feature type="domain" description="G" evidence="1">
    <location>
        <begin position="36"/>
        <end position="152"/>
    </location>
</feature>
<organism evidence="2 3">
    <name type="scientific">Haemophilus parahaemolyticus</name>
    <dbReference type="NCBI Taxonomy" id="735"/>
    <lineage>
        <taxon>Bacteria</taxon>
        <taxon>Pseudomonadati</taxon>
        <taxon>Pseudomonadota</taxon>
        <taxon>Gammaproteobacteria</taxon>
        <taxon>Pasteurellales</taxon>
        <taxon>Pasteurellaceae</taxon>
        <taxon>Haemophilus</taxon>
    </lineage>
</organism>
<evidence type="ECO:0000313" key="2">
    <source>
        <dbReference type="EMBL" id="STO63475.1"/>
    </source>
</evidence>
<accession>A0A377HZ46</accession>
<dbReference type="Gene3D" id="3.40.50.300">
    <property type="entry name" value="P-loop containing nucleotide triphosphate hydrolases"/>
    <property type="match status" value="1"/>
</dbReference>
<dbReference type="GO" id="GO:0005525">
    <property type="term" value="F:GTP binding"/>
    <property type="evidence" value="ECO:0007669"/>
    <property type="project" value="InterPro"/>
</dbReference>
<dbReference type="SUPFAM" id="SSF52540">
    <property type="entry name" value="P-loop containing nucleoside triphosphate hydrolases"/>
    <property type="match status" value="1"/>
</dbReference>
<name>A0A377HZ46_HAEPH</name>
<dbReference type="Proteomes" id="UP000254867">
    <property type="component" value="Unassembled WGS sequence"/>
</dbReference>
<dbReference type="InterPro" id="IPR005225">
    <property type="entry name" value="Small_GTP-bd"/>
</dbReference>
<evidence type="ECO:0000259" key="1">
    <source>
        <dbReference type="Pfam" id="PF01926"/>
    </source>
</evidence>
<dbReference type="AlphaFoldDB" id="A0A377HZ46"/>
<reference evidence="2 3" key="1">
    <citation type="submission" date="2018-06" db="EMBL/GenBank/DDBJ databases">
        <authorList>
            <consortium name="Pathogen Informatics"/>
            <person name="Doyle S."/>
        </authorList>
    </citation>
    <scope>NUCLEOTIDE SEQUENCE [LARGE SCALE GENOMIC DNA]</scope>
    <source>
        <strain evidence="2 3">NCTC10794</strain>
    </source>
</reference>
<dbReference type="Pfam" id="PF01926">
    <property type="entry name" value="MMR_HSR1"/>
    <property type="match status" value="1"/>
</dbReference>
<sequence length="299" mass="34051">MSDTNTILDELLDKLPESIRSDIKNRLFKTLNYEPKIGIMGKSGAGKSSLINAILGKPACKTGGVGGCTRAFQEERIDINGKKITVIDLPGVAENKAKDDEYSELYAKTIDKYDLDLILWVIKVDDRANKNDEEFYEDLIDYYDKKRILFVLSQCDKAEPTRDFDYNSFNPSVRQLDIIKQNQQRLSQDFKVSDDYVIPVACEYYEGKFNNWNIPELVARIIDVVPADKASAIYKVVDPENRNERSKQKAKSSFRKVADGIFDTVIDNAPIPNVLKVGAKAAKEYILEKVEKVWDYFFG</sequence>
<proteinExistence type="predicted"/>
<dbReference type="InterPro" id="IPR006073">
    <property type="entry name" value="GTP-bd"/>
</dbReference>
<dbReference type="PANTHER" id="PTHR42714">
    <property type="entry name" value="TRNA MODIFICATION GTPASE GTPBP3"/>
    <property type="match status" value="1"/>
</dbReference>
<dbReference type="EMBL" id="UGHH01000002">
    <property type="protein sequence ID" value="STO63475.1"/>
    <property type="molecule type" value="Genomic_DNA"/>
</dbReference>
<dbReference type="RefSeq" id="WP_119222251.1">
    <property type="nucleotide sequence ID" value="NZ_UGHH01000002.1"/>
</dbReference>
<gene>
    <name evidence="2" type="primary">trmE_1</name>
    <name evidence="2" type="ORF">NCTC10794_00506</name>
</gene>
<dbReference type="InterPro" id="IPR027417">
    <property type="entry name" value="P-loop_NTPase"/>
</dbReference>
<dbReference type="GO" id="GO:0005829">
    <property type="term" value="C:cytosol"/>
    <property type="evidence" value="ECO:0007669"/>
    <property type="project" value="TreeGrafter"/>
</dbReference>
<protein>
    <submittedName>
        <fullName evidence="2">tRNA modification GTPase TrmE</fullName>
    </submittedName>
</protein>